<gene>
    <name evidence="2" type="ORF">SDC9_68471</name>
</gene>
<comment type="caution">
    <text evidence="2">The sequence shown here is derived from an EMBL/GenBank/DDBJ whole genome shotgun (WGS) entry which is preliminary data.</text>
</comment>
<name>A0A644Y271_9ZZZZ</name>
<evidence type="ECO:0000256" key="1">
    <source>
        <dbReference type="SAM" id="MobiDB-lite"/>
    </source>
</evidence>
<reference evidence="2" key="1">
    <citation type="submission" date="2019-08" db="EMBL/GenBank/DDBJ databases">
        <authorList>
            <person name="Kucharzyk K."/>
            <person name="Murdoch R.W."/>
            <person name="Higgins S."/>
            <person name="Loffler F."/>
        </authorList>
    </citation>
    <scope>NUCLEOTIDE SEQUENCE</scope>
</reference>
<feature type="compositionally biased region" description="Basic and acidic residues" evidence="1">
    <location>
        <begin position="34"/>
        <end position="44"/>
    </location>
</feature>
<dbReference type="EMBL" id="VSSQ01003717">
    <property type="protein sequence ID" value="MPM22021.1"/>
    <property type="molecule type" value="Genomic_DNA"/>
</dbReference>
<feature type="compositionally biased region" description="Low complexity" evidence="1">
    <location>
        <begin position="15"/>
        <end position="32"/>
    </location>
</feature>
<accession>A0A644Y271</accession>
<feature type="region of interest" description="Disordered" evidence="1">
    <location>
        <begin position="15"/>
        <end position="44"/>
    </location>
</feature>
<organism evidence="2">
    <name type="scientific">bioreactor metagenome</name>
    <dbReference type="NCBI Taxonomy" id="1076179"/>
    <lineage>
        <taxon>unclassified sequences</taxon>
        <taxon>metagenomes</taxon>
        <taxon>ecological metagenomes</taxon>
    </lineage>
</organism>
<protein>
    <submittedName>
        <fullName evidence="2">Uncharacterized protein</fullName>
    </submittedName>
</protein>
<dbReference type="AlphaFoldDB" id="A0A644Y271"/>
<evidence type="ECO:0000313" key="2">
    <source>
        <dbReference type="EMBL" id="MPM22021.1"/>
    </source>
</evidence>
<proteinExistence type="predicted"/>
<sequence length="99" mass="10570">MGQVTAKWMWPYFGTSPTISSTGSRSSDTIPSRDALERRQTGEAVSDEYRVEVTEGGTVMLQVGDYLLCLLPAAASRLATELGQAAAQGAKIRSDRGTS</sequence>